<dbReference type="OrthoDB" id="2158714at2759"/>
<proteinExistence type="predicted"/>
<name>A0A8H8UGI9_9HELO</name>
<dbReference type="GO" id="GO:0005768">
    <property type="term" value="C:endosome"/>
    <property type="evidence" value="ECO:0007669"/>
    <property type="project" value="TreeGrafter"/>
</dbReference>
<dbReference type="InterPro" id="IPR013640">
    <property type="entry name" value="Vfa1"/>
</dbReference>
<evidence type="ECO:0000313" key="1">
    <source>
        <dbReference type="EMBL" id="TVY44254.1"/>
    </source>
</evidence>
<comment type="caution">
    <text evidence="1">The sequence shown here is derived from an EMBL/GenBank/DDBJ whole genome shotgun (WGS) entry which is preliminary data.</text>
</comment>
<gene>
    <name evidence="1" type="ORF">LSUB1_G000985</name>
</gene>
<evidence type="ECO:0000313" key="2">
    <source>
        <dbReference type="Proteomes" id="UP000462212"/>
    </source>
</evidence>
<dbReference type="Pfam" id="PF08432">
    <property type="entry name" value="Vfa1"/>
    <property type="match status" value="1"/>
</dbReference>
<reference evidence="1 2" key="1">
    <citation type="submission" date="2018-05" db="EMBL/GenBank/DDBJ databases">
        <title>Genome sequencing and assembly of the regulated plant pathogen Lachnellula willkommii and related sister species for the development of diagnostic species identification markers.</title>
        <authorList>
            <person name="Giroux E."/>
            <person name="Bilodeau G."/>
        </authorList>
    </citation>
    <scope>NUCLEOTIDE SEQUENCE [LARGE SCALE GENOMIC DNA]</scope>
    <source>
        <strain evidence="1 2">CBS 197.66</strain>
    </source>
</reference>
<dbReference type="Proteomes" id="UP000462212">
    <property type="component" value="Unassembled WGS sequence"/>
</dbReference>
<organism evidence="1 2">
    <name type="scientific">Lachnellula subtilissima</name>
    <dbReference type="NCBI Taxonomy" id="602034"/>
    <lineage>
        <taxon>Eukaryota</taxon>
        <taxon>Fungi</taxon>
        <taxon>Dikarya</taxon>
        <taxon>Ascomycota</taxon>
        <taxon>Pezizomycotina</taxon>
        <taxon>Leotiomycetes</taxon>
        <taxon>Helotiales</taxon>
        <taxon>Lachnaceae</taxon>
        <taxon>Lachnellula</taxon>
    </lineage>
</organism>
<dbReference type="PANTHER" id="PTHR28218:SF1">
    <property type="entry name" value="VPS4-ASSOCIATED PROTEIN 1"/>
    <property type="match status" value="1"/>
</dbReference>
<dbReference type="PANTHER" id="PTHR28218">
    <property type="entry name" value="VPS4-ASSOCIATED PROTEIN 1"/>
    <property type="match status" value="1"/>
</dbReference>
<accession>A0A8H8UGI9</accession>
<keyword evidence="2" id="KW-1185">Reference proteome</keyword>
<dbReference type="AlphaFoldDB" id="A0A8H8UGI9"/>
<sequence>MASFPNVYTHRKVADTASKSCEICYKPSTSVLVTPESKVSIGSSITSVGTAKSPKGQRILYPHN</sequence>
<protein>
    <submittedName>
        <fullName evidence="1">Uncharacterized protein</fullName>
    </submittedName>
</protein>
<dbReference type="EMBL" id="QGMJ01000043">
    <property type="protein sequence ID" value="TVY44254.1"/>
    <property type="molecule type" value="Genomic_DNA"/>
</dbReference>
<dbReference type="GO" id="GO:0007034">
    <property type="term" value="P:vacuolar transport"/>
    <property type="evidence" value="ECO:0007669"/>
    <property type="project" value="TreeGrafter"/>
</dbReference>